<dbReference type="AlphaFoldDB" id="A0A292PY27"/>
<reference evidence="2" key="1">
    <citation type="submission" date="2015-10" db="EMBL/GenBank/DDBJ databases">
        <authorList>
            <person name="Regsiter A."/>
            <person name="william w."/>
        </authorList>
    </citation>
    <scope>NUCLEOTIDE SEQUENCE</scope>
    <source>
        <strain evidence="2">Montdore</strain>
    </source>
</reference>
<evidence type="ECO:0000313" key="3">
    <source>
        <dbReference type="Proteomes" id="UP001412239"/>
    </source>
</evidence>
<dbReference type="EMBL" id="LN890990">
    <property type="protein sequence ID" value="CUS12492.1"/>
    <property type="molecule type" value="Genomic_DNA"/>
</dbReference>
<proteinExistence type="predicted"/>
<accession>A0A292PY27</accession>
<feature type="compositionally biased region" description="Basic and acidic residues" evidence="1">
    <location>
        <begin position="329"/>
        <end position="346"/>
    </location>
</feature>
<name>A0A292PY27_9PEZI</name>
<feature type="compositionally biased region" description="Acidic residues" evidence="1">
    <location>
        <begin position="357"/>
        <end position="369"/>
    </location>
</feature>
<keyword evidence="3" id="KW-1185">Reference proteome</keyword>
<evidence type="ECO:0000256" key="1">
    <source>
        <dbReference type="SAM" id="MobiDB-lite"/>
    </source>
</evidence>
<feature type="region of interest" description="Disordered" evidence="1">
    <location>
        <begin position="329"/>
        <end position="375"/>
    </location>
</feature>
<evidence type="ECO:0000313" key="2">
    <source>
        <dbReference type="EMBL" id="CUS12492.1"/>
    </source>
</evidence>
<protein>
    <submittedName>
        <fullName evidence="2">Uncharacterized protein</fullName>
    </submittedName>
</protein>
<dbReference type="Proteomes" id="UP001412239">
    <property type="component" value="Unassembled WGS sequence"/>
</dbReference>
<organism evidence="2 3">
    <name type="scientific">Tuber aestivum</name>
    <name type="common">summer truffle</name>
    <dbReference type="NCBI Taxonomy" id="59557"/>
    <lineage>
        <taxon>Eukaryota</taxon>
        <taxon>Fungi</taxon>
        <taxon>Dikarya</taxon>
        <taxon>Ascomycota</taxon>
        <taxon>Pezizomycotina</taxon>
        <taxon>Pezizomycetes</taxon>
        <taxon>Pezizales</taxon>
        <taxon>Tuberaceae</taxon>
        <taxon>Tuber</taxon>
    </lineage>
</organism>
<sequence length="375" mass="42032">MAPLLSLSSSLRESIAERLSNFRKDVTIASKDCEKGGIDPRTAGPRKSPSLLFRLWNAVARSSPKPFRRPKEETPPNATNRVEEMPFPDFGFHPLQPYYVPTSKIKERRENLLHEASALRFSAAGDGSALDNQVAHKTATPDMVAGRRREGDYFKECGKNVNPRIGLGEINIDEFPTFREDNNHHHLLHGVGVPPLKPWERRVRAVSWTDSIKEYAGGLGHVCHSGERPISDCFRSLTTKDFGDGNVDPGTDPNTEDSARGIPTLRLLCSQTGFGERPQFEQGREDLMNDWETATLLMEEFSSADRSVRRLKRKKIALGIRDRNIFKRKSAPEEPLGEHQMWKEETGAEGDAVCSSGEDDSRDSGELDSDTNNQY</sequence>
<gene>
    <name evidence="2" type="ORF">GSTUAT00003457001</name>
</gene>